<comment type="caution">
    <text evidence="10">The sequence shown here is derived from an EMBL/GenBank/DDBJ whole genome shotgun (WGS) entry which is preliminary data.</text>
</comment>
<feature type="domain" description="Major facilitator superfamily (MFS) profile" evidence="9">
    <location>
        <begin position="40"/>
        <end position="431"/>
    </location>
</feature>
<dbReference type="GO" id="GO:0022857">
    <property type="term" value="F:transmembrane transporter activity"/>
    <property type="evidence" value="ECO:0007669"/>
    <property type="project" value="InterPro"/>
</dbReference>
<evidence type="ECO:0000256" key="8">
    <source>
        <dbReference type="SAM" id="Phobius"/>
    </source>
</evidence>
<evidence type="ECO:0000256" key="1">
    <source>
        <dbReference type="ARBA" id="ARBA00004651"/>
    </source>
</evidence>
<name>A0A7Y9DLN2_9ACTN</name>
<dbReference type="InterPro" id="IPR020846">
    <property type="entry name" value="MFS_dom"/>
</dbReference>
<evidence type="ECO:0000256" key="4">
    <source>
        <dbReference type="ARBA" id="ARBA00022692"/>
    </source>
</evidence>
<keyword evidence="2" id="KW-0813">Transport</keyword>
<feature type="transmembrane region" description="Helical" evidence="8">
    <location>
        <begin position="249"/>
        <end position="270"/>
    </location>
</feature>
<dbReference type="PANTHER" id="PTHR23513:SF11">
    <property type="entry name" value="STAPHYLOFERRIN A TRANSPORTER"/>
    <property type="match status" value="1"/>
</dbReference>
<feature type="transmembrane region" description="Helical" evidence="8">
    <location>
        <begin position="311"/>
        <end position="331"/>
    </location>
</feature>
<proteinExistence type="predicted"/>
<feature type="transmembrane region" description="Helical" evidence="8">
    <location>
        <begin position="282"/>
        <end position="304"/>
    </location>
</feature>
<dbReference type="RefSeq" id="WP_179752247.1">
    <property type="nucleotide sequence ID" value="NZ_BAAAGN010000001.1"/>
</dbReference>
<dbReference type="EMBL" id="JACCBB010000001">
    <property type="protein sequence ID" value="NYD22915.1"/>
    <property type="molecule type" value="Genomic_DNA"/>
</dbReference>
<dbReference type="InterPro" id="IPR036259">
    <property type="entry name" value="MFS_trans_sf"/>
</dbReference>
<dbReference type="PROSITE" id="PS50850">
    <property type="entry name" value="MFS"/>
    <property type="match status" value="1"/>
</dbReference>
<evidence type="ECO:0000256" key="2">
    <source>
        <dbReference type="ARBA" id="ARBA00022448"/>
    </source>
</evidence>
<dbReference type="Proteomes" id="UP000521922">
    <property type="component" value="Unassembled WGS sequence"/>
</dbReference>
<evidence type="ECO:0000256" key="7">
    <source>
        <dbReference type="SAM" id="MobiDB-lite"/>
    </source>
</evidence>
<dbReference type="InterPro" id="IPR010290">
    <property type="entry name" value="TM_effector"/>
</dbReference>
<evidence type="ECO:0000313" key="10">
    <source>
        <dbReference type="EMBL" id="NYD22915.1"/>
    </source>
</evidence>
<gene>
    <name evidence="10" type="ORF">BJ968_002455</name>
</gene>
<keyword evidence="6 8" id="KW-0472">Membrane</keyword>
<feature type="region of interest" description="Disordered" evidence="7">
    <location>
        <begin position="1"/>
        <end position="26"/>
    </location>
</feature>
<feature type="transmembrane region" description="Helical" evidence="8">
    <location>
        <begin position="371"/>
        <end position="393"/>
    </location>
</feature>
<evidence type="ECO:0000256" key="3">
    <source>
        <dbReference type="ARBA" id="ARBA00022475"/>
    </source>
</evidence>
<organism evidence="10 11">
    <name type="scientific">Kineococcus aurantiacus</name>
    <dbReference type="NCBI Taxonomy" id="37633"/>
    <lineage>
        <taxon>Bacteria</taxon>
        <taxon>Bacillati</taxon>
        <taxon>Actinomycetota</taxon>
        <taxon>Actinomycetes</taxon>
        <taxon>Kineosporiales</taxon>
        <taxon>Kineosporiaceae</taxon>
        <taxon>Kineococcus</taxon>
    </lineage>
</organism>
<dbReference type="SUPFAM" id="SSF103473">
    <property type="entry name" value="MFS general substrate transporter"/>
    <property type="match status" value="1"/>
</dbReference>
<dbReference type="CDD" id="cd06173">
    <property type="entry name" value="MFS_MefA_like"/>
    <property type="match status" value="1"/>
</dbReference>
<comment type="subcellular location">
    <subcellularLocation>
        <location evidence="1">Cell membrane</location>
        <topology evidence="1">Multi-pass membrane protein</topology>
    </subcellularLocation>
</comment>
<protein>
    <submittedName>
        <fullName evidence="10">MFS family permease</fullName>
    </submittedName>
</protein>
<keyword evidence="4 8" id="KW-0812">Transmembrane</keyword>
<keyword evidence="5 8" id="KW-1133">Transmembrane helix</keyword>
<evidence type="ECO:0000259" key="9">
    <source>
        <dbReference type="PROSITE" id="PS50850"/>
    </source>
</evidence>
<feature type="transmembrane region" description="Helical" evidence="8">
    <location>
        <begin position="337"/>
        <end position="359"/>
    </location>
</feature>
<accession>A0A7Y9DLN2</accession>
<evidence type="ECO:0000313" key="11">
    <source>
        <dbReference type="Proteomes" id="UP000521922"/>
    </source>
</evidence>
<dbReference type="Gene3D" id="1.20.1250.20">
    <property type="entry name" value="MFS general substrate transporter like domains"/>
    <property type="match status" value="1"/>
</dbReference>
<evidence type="ECO:0000256" key="5">
    <source>
        <dbReference type="ARBA" id="ARBA00022989"/>
    </source>
</evidence>
<dbReference type="PANTHER" id="PTHR23513">
    <property type="entry name" value="INTEGRAL MEMBRANE EFFLUX PROTEIN-RELATED"/>
    <property type="match status" value="1"/>
</dbReference>
<dbReference type="AlphaFoldDB" id="A0A7Y9DLN2"/>
<keyword evidence="3" id="KW-1003">Cell membrane</keyword>
<sequence length="439" mass="45034">MTPAAAEAGAEPTPTTTAPTTAPTAAPTGRATFAALRVRNFRIYATGQAFANTGVWVQNIALDWLTLELTHSPAAVGIAMALQFLPILLFGMHGGMIADRYPKRTILIVTQLCSASVAATLAVLTTTGHVTVGAIYALALVAGFVIALDNPTRQAFVGEVVPPQHLRNAVALNAAVFQSTRLVGPALSSVLIGTVGPGWAFAVNALLYVGPTITLSSMRTAELQPPAAVPRARGQLRSALRYVADRPHVGWTIALVGVFGTFGLNFPVVLTAMASDTFDAGAGLYGTFNVVLAVGSIAGALLAGARSHSRLRLILLLGAGFGVAQTLAALAPNLGSFVVALVVMGVTNLAFQAIANSSVQLWVDHEYRGRVMGLYALVFMGGTPIGGPVVGWVTEHVGVRAGMALCGTVPLVAAVAVAGVLALQPVLARRRAAAAALAG</sequence>
<dbReference type="GO" id="GO:0005886">
    <property type="term" value="C:plasma membrane"/>
    <property type="evidence" value="ECO:0007669"/>
    <property type="project" value="UniProtKB-SubCell"/>
</dbReference>
<keyword evidence="11" id="KW-1185">Reference proteome</keyword>
<feature type="transmembrane region" description="Helical" evidence="8">
    <location>
        <begin position="399"/>
        <end position="423"/>
    </location>
</feature>
<feature type="transmembrane region" description="Helical" evidence="8">
    <location>
        <begin position="130"/>
        <end position="148"/>
    </location>
</feature>
<feature type="transmembrane region" description="Helical" evidence="8">
    <location>
        <begin position="74"/>
        <end position="93"/>
    </location>
</feature>
<dbReference type="Pfam" id="PF05977">
    <property type="entry name" value="MFS_3"/>
    <property type="match status" value="1"/>
</dbReference>
<reference evidence="10 11" key="1">
    <citation type="submission" date="2020-07" db="EMBL/GenBank/DDBJ databases">
        <title>Sequencing the genomes of 1000 actinobacteria strains.</title>
        <authorList>
            <person name="Klenk H.-P."/>
        </authorList>
    </citation>
    <scope>NUCLEOTIDE SEQUENCE [LARGE SCALE GENOMIC DNA]</scope>
    <source>
        <strain evidence="10 11">DSM 7487</strain>
    </source>
</reference>
<evidence type="ECO:0000256" key="6">
    <source>
        <dbReference type="ARBA" id="ARBA00023136"/>
    </source>
</evidence>